<dbReference type="InterPro" id="IPR014858">
    <property type="entry name" value="BrxB"/>
</dbReference>
<dbReference type="EMBL" id="ARYL01000037">
    <property type="protein sequence ID" value="KDA01078.1"/>
    <property type="molecule type" value="Genomic_DNA"/>
</dbReference>
<accession>A0A059G3L5</accession>
<dbReference type="Pfam" id="PF08747">
    <property type="entry name" value="BrxB"/>
    <property type="match status" value="1"/>
</dbReference>
<reference evidence="1 2" key="1">
    <citation type="journal article" date="2014" name="Antonie Van Leeuwenhoek">
        <title>Hyphomonas beringensis sp. nov. and Hyphomonas chukchiensis sp. nov., isolated from surface seawater of the Bering Sea and Chukchi Sea.</title>
        <authorList>
            <person name="Li C."/>
            <person name="Lai Q."/>
            <person name="Li G."/>
            <person name="Dong C."/>
            <person name="Wang J."/>
            <person name="Liao Y."/>
            <person name="Shao Z."/>
        </authorList>
    </citation>
    <scope>NUCLEOTIDE SEQUENCE [LARGE SCALE GENOMIC DNA]</scope>
    <source>
        <strain evidence="1 2">SCH89</strain>
    </source>
</reference>
<evidence type="ECO:0000313" key="2">
    <source>
        <dbReference type="Proteomes" id="UP000024942"/>
    </source>
</evidence>
<sequence>MNRIISESIESPEIFERLLKIMLSERFLSKKGLTNDLPYFILPYDPRLEVEVTRARDLLVRRLLAKSIDILDLNIYDVCKSILETRGLWDRLLEKEAEIEKSQFLETLNSVLDPKKYLVPAIVKQLEECKPAVLLLSGIGEVFPYVRSHALLTNLQSAASNQLTVMFFPGEYTFTPESGATLDVFGLKQDDRFYRAINILQYEV</sequence>
<protein>
    <recommendedName>
        <fullName evidence="3">Cytoplasmic protein</fullName>
    </recommendedName>
</protein>
<dbReference type="STRING" id="1280953.HOC_17446"/>
<organism evidence="1 2">
    <name type="scientific">Hyphomonas oceanitis SCH89</name>
    <dbReference type="NCBI Taxonomy" id="1280953"/>
    <lineage>
        <taxon>Bacteria</taxon>
        <taxon>Pseudomonadati</taxon>
        <taxon>Pseudomonadota</taxon>
        <taxon>Alphaproteobacteria</taxon>
        <taxon>Hyphomonadales</taxon>
        <taxon>Hyphomonadaceae</taxon>
        <taxon>Hyphomonas</taxon>
    </lineage>
</organism>
<dbReference type="AlphaFoldDB" id="A0A059G3L5"/>
<gene>
    <name evidence="1" type="ORF">HOC_17446</name>
</gene>
<name>A0A059G3L5_9PROT</name>
<dbReference type="PATRIC" id="fig|1280953.3.peg.3493"/>
<dbReference type="Proteomes" id="UP000024942">
    <property type="component" value="Unassembled WGS sequence"/>
</dbReference>
<dbReference type="OrthoDB" id="1093513at2"/>
<proteinExistence type="predicted"/>
<dbReference type="eggNOG" id="ENOG502Z9ZE">
    <property type="taxonomic scope" value="Bacteria"/>
</dbReference>
<evidence type="ECO:0008006" key="3">
    <source>
        <dbReference type="Google" id="ProtNLM"/>
    </source>
</evidence>
<evidence type="ECO:0000313" key="1">
    <source>
        <dbReference type="EMBL" id="KDA01078.1"/>
    </source>
</evidence>
<comment type="caution">
    <text evidence="1">The sequence shown here is derived from an EMBL/GenBank/DDBJ whole genome shotgun (WGS) entry which is preliminary data.</text>
</comment>
<keyword evidence="2" id="KW-1185">Reference proteome</keyword>
<dbReference type="RefSeq" id="WP_035540927.1">
    <property type="nucleotide sequence ID" value="NZ_ARYL01000037.1"/>
</dbReference>